<feature type="transmembrane region" description="Helical" evidence="12">
    <location>
        <begin position="384"/>
        <end position="402"/>
    </location>
</feature>
<keyword evidence="8 12" id="KW-0472">Membrane</keyword>
<gene>
    <name evidence="12" type="primary">secY</name>
    <name evidence="16" type="ORF">EH55_12475</name>
</gene>
<evidence type="ECO:0000313" key="16">
    <source>
        <dbReference type="EMBL" id="KEJ93116.1"/>
    </source>
</evidence>
<dbReference type="eggNOG" id="COG0201">
    <property type="taxonomic scope" value="Bacteria"/>
</dbReference>
<dbReference type="AlphaFoldDB" id="A0A073IUI0"/>
<evidence type="ECO:0000256" key="13">
    <source>
        <dbReference type="RuleBase" id="RU000537"/>
    </source>
</evidence>
<dbReference type="OrthoDB" id="9809248at2"/>
<evidence type="ECO:0000256" key="11">
    <source>
        <dbReference type="ARBA" id="ARBA00063838"/>
    </source>
</evidence>
<comment type="similarity">
    <text evidence="2 12 15">Belongs to the SecY/SEC61-alpha family.</text>
</comment>
<feature type="transmembrane region" description="Helical" evidence="12">
    <location>
        <begin position="357"/>
        <end position="378"/>
    </location>
</feature>
<dbReference type="HAMAP" id="MF_01465">
    <property type="entry name" value="SecY"/>
    <property type="match status" value="1"/>
</dbReference>
<feature type="transmembrane region" description="Helical" evidence="12">
    <location>
        <begin position="65"/>
        <end position="91"/>
    </location>
</feature>
<dbReference type="EMBL" id="JMKI01000006">
    <property type="protein sequence ID" value="KEJ93116.1"/>
    <property type="molecule type" value="Genomic_DNA"/>
</dbReference>
<dbReference type="GO" id="GO:0005886">
    <property type="term" value="C:plasma membrane"/>
    <property type="evidence" value="ECO:0007669"/>
    <property type="project" value="UniProtKB-SubCell"/>
</dbReference>
<organism evidence="16 17">
    <name type="scientific">Synergistes jonesii</name>
    <dbReference type="NCBI Taxonomy" id="2754"/>
    <lineage>
        <taxon>Bacteria</taxon>
        <taxon>Thermotogati</taxon>
        <taxon>Synergistota</taxon>
        <taxon>Synergistia</taxon>
        <taxon>Synergistales</taxon>
        <taxon>Synergistaceae</taxon>
        <taxon>Synergistes</taxon>
    </lineage>
</organism>
<keyword evidence="7 12" id="KW-0811">Translocation</keyword>
<dbReference type="NCBIfam" id="TIGR00967">
    <property type="entry name" value="3a0501s007"/>
    <property type="match status" value="1"/>
</dbReference>
<keyword evidence="6 12" id="KW-1133">Transmembrane helix</keyword>
<comment type="subunit">
    <text evidence="11 12">Component of the Sec protein translocase complex. Heterotrimer consisting of SecY, SecE and SecG subunits. The heterotrimers can form oligomers, although 1 heterotrimer is thought to be able to translocate proteins. Interacts with the ribosome. Interacts with SecDF, and other proteins may be involved. Interacts with SecA.</text>
</comment>
<reference evidence="16 17" key="1">
    <citation type="submission" date="2014-04" db="EMBL/GenBank/DDBJ databases">
        <title>Draft Genome Sequence of Synergistes jonesii.</title>
        <authorList>
            <person name="Coil D.A."/>
            <person name="Eisen J.A."/>
            <person name="Holland-Moritz H.E."/>
        </authorList>
    </citation>
    <scope>NUCLEOTIDE SEQUENCE [LARGE SCALE GENOMIC DNA]</scope>
    <source>
        <strain evidence="16 17">78-1</strain>
    </source>
</reference>
<dbReference type="InterPro" id="IPR002208">
    <property type="entry name" value="SecY/SEC61-alpha"/>
</dbReference>
<evidence type="ECO:0000256" key="7">
    <source>
        <dbReference type="ARBA" id="ARBA00023010"/>
    </source>
</evidence>
<dbReference type="GO" id="GO:0043952">
    <property type="term" value="P:protein transport by the Sec complex"/>
    <property type="evidence" value="ECO:0007669"/>
    <property type="project" value="UniProtKB-UniRule"/>
</dbReference>
<dbReference type="GO" id="GO:0006605">
    <property type="term" value="P:protein targeting"/>
    <property type="evidence" value="ECO:0007669"/>
    <property type="project" value="UniProtKB-UniRule"/>
</dbReference>
<dbReference type="InterPro" id="IPR030659">
    <property type="entry name" value="SecY_CS"/>
</dbReference>
<proteinExistence type="inferred from homology"/>
<keyword evidence="3 12" id="KW-0813">Transport</keyword>
<evidence type="ECO:0000256" key="15">
    <source>
        <dbReference type="RuleBase" id="RU004349"/>
    </source>
</evidence>
<feature type="transmembrane region" description="Helical" evidence="12">
    <location>
        <begin position="112"/>
        <end position="131"/>
    </location>
</feature>
<name>A0A073IUI0_9BACT</name>
<dbReference type="FunFam" id="1.10.3370.10:FF:000001">
    <property type="entry name" value="Preprotein translocase subunit SecY"/>
    <property type="match status" value="1"/>
</dbReference>
<evidence type="ECO:0000256" key="12">
    <source>
        <dbReference type="HAMAP-Rule" id="MF_01465"/>
    </source>
</evidence>
<comment type="caution">
    <text evidence="12">Lacks conserved residue(s) required for the propagation of feature annotation.</text>
</comment>
<dbReference type="Gene3D" id="1.10.3370.10">
    <property type="entry name" value="SecY subunit domain"/>
    <property type="match status" value="1"/>
</dbReference>
<evidence type="ECO:0000256" key="6">
    <source>
        <dbReference type="ARBA" id="ARBA00022989"/>
    </source>
</evidence>
<dbReference type="GO" id="GO:0065002">
    <property type="term" value="P:intracellular protein transmembrane transport"/>
    <property type="evidence" value="ECO:0007669"/>
    <property type="project" value="UniProtKB-UniRule"/>
</dbReference>
<dbReference type="PIRSF" id="PIRSF004557">
    <property type="entry name" value="SecY"/>
    <property type="match status" value="1"/>
</dbReference>
<keyword evidence="17" id="KW-1185">Reference proteome</keyword>
<dbReference type="GeneID" id="90982780"/>
<evidence type="ECO:0000256" key="1">
    <source>
        <dbReference type="ARBA" id="ARBA00004429"/>
    </source>
</evidence>
<comment type="function">
    <text evidence="10 12 13">The central subunit of the protein translocation channel SecYEG. Consists of two halves formed by TMs 1-5 and 6-10. These two domains form a lateral gate at the front which open onto the bilayer between TMs 2 and 7, and are clamped together by SecE at the back. The channel is closed by both a pore ring composed of hydrophobic SecY resides and a short helix (helix 2A) on the extracellular side of the membrane which forms a plug. The plug probably moves laterally to allow the channel to open. The ring and the pore may move independently.</text>
</comment>
<keyword evidence="4 12" id="KW-0812">Transmembrane</keyword>
<evidence type="ECO:0000256" key="3">
    <source>
        <dbReference type="ARBA" id="ARBA00022448"/>
    </source>
</evidence>
<evidence type="ECO:0000313" key="17">
    <source>
        <dbReference type="Proteomes" id="UP000027665"/>
    </source>
</evidence>
<dbReference type="SUPFAM" id="SSF103491">
    <property type="entry name" value="Preprotein translocase SecY subunit"/>
    <property type="match status" value="1"/>
</dbReference>
<dbReference type="Pfam" id="PF00344">
    <property type="entry name" value="SecY"/>
    <property type="match status" value="1"/>
</dbReference>
<dbReference type="PROSITE" id="PS00755">
    <property type="entry name" value="SECY_1"/>
    <property type="match status" value="1"/>
</dbReference>
<protein>
    <recommendedName>
        <fullName evidence="9 12">Protein translocase subunit SecY</fullName>
    </recommendedName>
</protein>
<sequence>MLDSFRDTFRLPDLKRRILFTLAALFVYRLGAHVPTPGVDAAALGKLFDQGTLLGFLDLFAGGALSRFSIFALGVTPYINSSIVMQLLAVVMPSLEKMQKEGEEGRKKIVQWTRYGTIAFALIQAVGMTGWLKGLGIYSGGVLDIILVSLTLTTGAVAVMWLGEIMSDHGIGNGISLLIFAGIVVRIPEAIVRTASLVRLGEMNVLVLLLAVVIMVAVVAGCVLLQEGQRRLPVQYAKRMIGNKMYGGQSSFIPLRVNTAGVIPIIFASSILLFPYTIAGLFQHGIARAIQQAMSPSSPIYMILYVLLIIFFSYFYTAVVFKPEDISTNMKKNGGFILGIRPGKPTTDYIEKVMGRITLGGSIALAVIAIVPTLMTGLMNINTFYFGGTAVIIVVGVALDTVHQIEGQLLMRHYEGIIKRRGGKGGSLLKL</sequence>
<evidence type="ECO:0000256" key="14">
    <source>
        <dbReference type="RuleBase" id="RU003484"/>
    </source>
</evidence>
<evidence type="ECO:0000256" key="5">
    <source>
        <dbReference type="ARBA" id="ARBA00022927"/>
    </source>
</evidence>
<feature type="transmembrane region" description="Helical" evidence="12">
    <location>
        <begin position="203"/>
        <end position="225"/>
    </location>
</feature>
<dbReference type="STRING" id="2754.EH55_12475"/>
<feature type="transmembrane region" description="Helical" evidence="12">
    <location>
        <begin position="174"/>
        <end position="191"/>
    </location>
</feature>
<keyword evidence="5 12" id="KW-0653">Protein transport</keyword>
<dbReference type="InterPro" id="IPR023201">
    <property type="entry name" value="SecY_dom_sf"/>
</dbReference>
<keyword evidence="12" id="KW-1003">Cell membrane</keyword>
<evidence type="ECO:0000256" key="9">
    <source>
        <dbReference type="ARBA" id="ARBA00039733"/>
    </source>
</evidence>
<dbReference type="RefSeq" id="WP_037974463.1">
    <property type="nucleotide sequence ID" value="NZ_JAXDSK010000012.1"/>
</dbReference>
<dbReference type="PROSITE" id="PS00756">
    <property type="entry name" value="SECY_2"/>
    <property type="match status" value="1"/>
</dbReference>
<accession>A0A073IUI0</accession>
<dbReference type="InterPro" id="IPR026593">
    <property type="entry name" value="SecY"/>
</dbReference>
<evidence type="ECO:0000256" key="2">
    <source>
        <dbReference type="ARBA" id="ARBA00005751"/>
    </source>
</evidence>
<evidence type="ECO:0000256" key="8">
    <source>
        <dbReference type="ARBA" id="ARBA00023136"/>
    </source>
</evidence>
<comment type="caution">
    <text evidence="16">The sequence shown here is derived from an EMBL/GenBank/DDBJ whole genome shotgun (WGS) entry which is preliminary data.</text>
</comment>
<feature type="transmembrane region" description="Helical" evidence="12">
    <location>
        <begin position="260"/>
        <end position="282"/>
    </location>
</feature>
<comment type="subcellular location">
    <subcellularLocation>
        <location evidence="1">Cell inner membrane</location>
        <topology evidence="1">Multi-pass membrane protein</topology>
    </subcellularLocation>
    <subcellularLocation>
        <location evidence="12">Cell membrane</location>
        <topology evidence="12">Multi-pass membrane protein</topology>
    </subcellularLocation>
    <subcellularLocation>
        <location evidence="14">Membrane</location>
        <topology evidence="14">Multi-pass membrane protein</topology>
    </subcellularLocation>
</comment>
<feature type="transmembrane region" description="Helical" evidence="12">
    <location>
        <begin position="137"/>
        <end position="162"/>
    </location>
</feature>
<dbReference type="PRINTS" id="PR00303">
    <property type="entry name" value="SECYTRNLCASE"/>
</dbReference>
<feature type="transmembrane region" description="Helical" evidence="12">
    <location>
        <begin position="302"/>
        <end position="321"/>
    </location>
</feature>
<dbReference type="PATRIC" id="fig|2754.20.peg.485"/>
<evidence type="ECO:0000256" key="10">
    <source>
        <dbReference type="ARBA" id="ARBA00057692"/>
    </source>
</evidence>
<dbReference type="PANTHER" id="PTHR10906">
    <property type="entry name" value="SECY/SEC61-ALPHA FAMILY MEMBER"/>
    <property type="match status" value="1"/>
</dbReference>
<evidence type="ECO:0000256" key="4">
    <source>
        <dbReference type="ARBA" id="ARBA00022692"/>
    </source>
</evidence>
<dbReference type="Proteomes" id="UP000027665">
    <property type="component" value="Unassembled WGS sequence"/>
</dbReference>